<evidence type="ECO:0000313" key="2">
    <source>
        <dbReference type="EMBL" id="SHJ68897.1"/>
    </source>
</evidence>
<dbReference type="RefSeq" id="WP_073475545.1">
    <property type="nucleotide sequence ID" value="NZ_FQZU01000010.1"/>
</dbReference>
<keyword evidence="2" id="KW-0808">Transferase</keyword>
<sequence>MKFEDLTPLAVGRVSDVYVTQDNLVFKLLHDSVPDWKVEEEFKRCRIVDKAGVPSPKALEMLDMKGRKGILFEWAGKQDLLKAKLGNPLNLWSGAKFMASVHADFLRREAPGLPDIKAEAWRMAHEELPQGTIKPEQFDLFRRYLDGLPDGNAICHMDFHPSNIMLTDDGGYSVIDWAEAVKGSPEADAAMTSFMLANAETAPGNSFLMEIIISIFRKGFEKQYRKHIQSMMGFSADGFEKWTLLLGVFRMAMWKLDSEREFLTSLIRENLEKLA</sequence>
<dbReference type="Gene3D" id="3.90.1200.10">
    <property type="match status" value="1"/>
</dbReference>
<dbReference type="Pfam" id="PF01636">
    <property type="entry name" value="APH"/>
    <property type="match status" value="1"/>
</dbReference>
<organism evidence="2 3">
    <name type="scientific">Desulfatibacillum alkenivorans DSM 16219</name>
    <dbReference type="NCBI Taxonomy" id="1121393"/>
    <lineage>
        <taxon>Bacteria</taxon>
        <taxon>Pseudomonadati</taxon>
        <taxon>Thermodesulfobacteriota</taxon>
        <taxon>Desulfobacteria</taxon>
        <taxon>Desulfobacterales</taxon>
        <taxon>Desulfatibacillaceae</taxon>
        <taxon>Desulfatibacillum</taxon>
    </lineage>
</organism>
<protein>
    <submittedName>
        <fullName evidence="2">Ser/Thr protein kinase RdoA involved in Cpx stress response, MazF antagonist</fullName>
    </submittedName>
</protein>
<accession>A0A1M6LCG6</accession>
<gene>
    <name evidence="2" type="ORF">SAMN02745216_02098</name>
</gene>
<evidence type="ECO:0000259" key="1">
    <source>
        <dbReference type="Pfam" id="PF01636"/>
    </source>
</evidence>
<feature type="domain" description="Aminoglycoside phosphotransferase" evidence="1">
    <location>
        <begin position="6"/>
        <end position="197"/>
    </location>
</feature>
<dbReference type="InterPro" id="IPR011009">
    <property type="entry name" value="Kinase-like_dom_sf"/>
</dbReference>
<dbReference type="AlphaFoldDB" id="A0A1M6LCG6"/>
<dbReference type="Proteomes" id="UP000183994">
    <property type="component" value="Unassembled WGS sequence"/>
</dbReference>
<dbReference type="GO" id="GO:0016301">
    <property type="term" value="F:kinase activity"/>
    <property type="evidence" value="ECO:0007669"/>
    <property type="project" value="UniProtKB-KW"/>
</dbReference>
<reference evidence="3" key="1">
    <citation type="submission" date="2016-11" db="EMBL/GenBank/DDBJ databases">
        <authorList>
            <person name="Varghese N."/>
            <person name="Submissions S."/>
        </authorList>
    </citation>
    <scope>NUCLEOTIDE SEQUENCE [LARGE SCALE GENOMIC DNA]</scope>
    <source>
        <strain evidence="3">DSM 16219</strain>
    </source>
</reference>
<proteinExistence type="predicted"/>
<keyword evidence="3" id="KW-1185">Reference proteome</keyword>
<dbReference type="STRING" id="1121393.SAMN02745216_02098"/>
<dbReference type="EMBL" id="FQZU01000010">
    <property type="protein sequence ID" value="SHJ68897.1"/>
    <property type="molecule type" value="Genomic_DNA"/>
</dbReference>
<dbReference type="OrthoDB" id="9797603at2"/>
<keyword evidence="2" id="KW-0418">Kinase</keyword>
<evidence type="ECO:0000313" key="3">
    <source>
        <dbReference type="Proteomes" id="UP000183994"/>
    </source>
</evidence>
<name>A0A1M6LCG6_9BACT</name>
<dbReference type="InterPro" id="IPR002575">
    <property type="entry name" value="Aminoglycoside_PTrfase"/>
</dbReference>
<dbReference type="SUPFAM" id="SSF56112">
    <property type="entry name" value="Protein kinase-like (PK-like)"/>
    <property type="match status" value="1"/>
</dbReference>